<comment type="subcellular location">
    <subcellularLocation>
        <location evidence="2">Membrane</location>
    </subcellularLocation>
</comment>
<dbReference type="CDD" id="cd16917">
    <property type="entry name" value="HATPase_UhpB-NarQ-NarX-like"/>
    <property type="match status" value="1"/>
</dbReference>
<name>A0ABW1ALN9_9RHOO</name>
<dbReference type="PANTHER" id="PTHR24421">
    <property type="entry name" value="NITRATE/NITRITE SENSOR PROTEIN NARX-RELATED"/>
    <property type="match status" value="1"/>
</dbReference>
<organism evidence="13 14">
    <name type="scientific">Thauera sinica</name>
    <dbReference type="NCBI Taxonomy" id="2665146"/>
    <lineage>
        <taxon>Bacteria</taxon>
        <taxon>Pseudomonadati</taxon>
        <taxon>Pseudomonadota</taxon>
        <taxon>Betaproteobacteria</taxon>
        <taxon>Rhodocyclales</taxon>
        <taxon>Zoogloeaceae</taxon>
        <taxon>Thauera</taxon>
    </lineage>
</organism>
<dbReference type="RefSeq" id="WP_096448915.1">
    <property type="nucleotide sequence ID" value="NZ_JBHSOG010000007.1"/>
</dbReference>
<feature type="compositionally biased region" description="Low complexity" evidence="10">
    <location>
        <begin position="12"/>
        <end position="27"/>
    </location>
</feature>
<feature type="domain" description="HAMP" evidence="12">
    <location>
        <begin position="199"/>
        <end position="251"/>
    </location>
</feature>
<evidence type="ECO:0000256" key="8">
    <source>
        <dbReference type="ARBA" id="ARBA00022840"/>
    </source>
</evidence>
<evidence type="ECO:0000256" key="11">
    <source>
        <dbReference type="SAM" id="Phobius"/>
    </source>
</evidence>
<keyword evidence="11" id="KW-0472">Membrane</keyword>
<evidence type="ECO:0000256" key="1">
    <source>
        <dbReference type="ARBA" id="ARBA00000085"/>
    </source>
</evidence>
<dbReference type="PROSITE" id="PS50885">
    <property type="entry name" value="HAMP"/>
    <property type="match status" value="1"/>
</dbReference>
<feature type="transmembrane region" description="Helical" evidence="11">
    <location>
        <begin position="175"/>
        <end position="198"/>
    </location>
</feature>
<keyword evidence="6" id="KW-0547">Nucleotide-binding</keyword>
<evidence type="ECO:0000313" key="13">
    <source>
        <dbReference type="EMBL" id="MFC5768072.1"/>
    </source>
</evidence>
<evidence type="ECO:0000256" key="3">
    <source>
        <dbReference type="ARBA" id="ARBA00012438"/>
    </source>
</evidence>
<feature type="region of interest" description="Disordered" evidence="10">
    <location>
        <begin position="1"/>
        <end position="30"/>
    </location>
</feature>
<feature type="compositionally biased region" description="Pro residues" evidence="10">
    <location>
        <begin position="1"/>
        <end position="10"/>
    </location>
</feature>
<dbReference type="InterPro" id="IPR050482">
    <property type="entry name" value="Sensor_HK_TwoCompSys"/>
</dbReference>
<dbReference type="Pfam" id="PF02518">
    <property type="entry name" value="HATPase_c"/>
    <property type="match status" value="1"/>
</dbReference>
<dbReference type="EC" id="2.7.13.3" evidence="3"/>
<dbReference type="EMBL" id="JBHSOG010000007">
    <property type="protein sequence ID" value="MFC5768072.1"/>
    <property type="molecule type" value="Genomic_DNA"/>
</dbReference>
<dbReference type="Proteomes" id="UP001595974">
    <property type="component" value="Unassembled WGS sequence"/>
</dbReference>
<dbReference type="Pfam" id="PF00672">
    <property type="entry name" value="HAMP"/>
    <property type="match status" value="1"/>
</dbReference>
<evidence type="ECO:0000256" key="10">
    <source>
        <dbReference type="SAM" id="MobiDB-lite"/>
    </source>
</evidence>
<keyword evidence="8" id="KW-0067">ATP-binding</keyword>
<proteinExistence type="predicted"/>
<keyword evidence="4" id="KW-0597">Phosphoprotein</keyword>
<evidence type="ECO:0000256" key="2">
    <source>
        <dbReference type="ARBA" id="ARBA00004370"/>
    </source>
</evidence>
<keyword evidence="11" id="KW-1133">Transmembrane helix</keyword>
<keyword evidence="11" id="KW-0812">Transmembrane</keyword>
<dbReference type="SMART" id="SM00387">
    <property type="entry name" value="HATPase_c"/>
    <property type="match status" value="1"/>
</dbReference>
<evidence type="ECO:0000313" key="14">
    <source>
        <dbReference type="Proteomes" id="UP001595974"/>
    </source>
</evidence>
<dbReference type="Gene3D" id="3.30.565.10">
    <property type="entry name" value="Histidine kinase-like ATPase, C-terminal domain"/>
    <property type="match status" value="1"/>
</dbReference>
<keyword evidence="5" id="KW-0808">Transferase</keyword>
<dbReference type="InterPro" id="IPR003594">
    <property type="entry name" value="HATPase_dom"/>
</dbReference>
<accession>A0ABW1ALN9</accession>
<reference evidence="14" key="1">
    <citation type="journal article" date="2019" name="Int. J. Syst. Evol. Microbiol.">
        <title>The Global Catalogue of Microorganisms (GCM) 10K type strain sequencing project: providing services to taxonomists for standard genome sequencing and annotation.</title>
        <authorList>
            <consortium name="The Broad Institute Genomics Platform"/>
            <consortium name="The Broad Institute Genome Sequencing Center for Infectious Disease"/>
            <person name="Wu L."/>
            <person name="Ma J."/>
        </authorList>
    </citation>
    <scope>NUCLEOTIDE SEQUENCE [LARGE SCALE GENOMIC DNA]</scope>
    <source>
        <strain evidence="14">SHR3</strain>
    </source>
</reference>
<feature type="transmembrane region" description="Helical" evidence="11">
    <location>
        <begin position="36"/>
        <end position="56"/>
    </location>
</feature>
<dbReference type="InterPro" id="IPR011712">
    <property type="entry name" value="Sig_transdc_His_kin_sub3_dim/P"/>
</dbReference>
<gene>
    <name evidence="13" type="ORF">ACFPTN_01665</name>
</gene>
<protein>
    <recommendedName>
        <fullName evidence="3">histidine kinase</fullName>
        <ecNumber evidence="3">2.7.13.3</ecNumber>
    </recommendedName>
</protein>
<dbReference type="SUPFAM" id="SSF55874">
    <property type="entry name" value="ATPase domain of HSP90 chaperone/DNA topoisomerase II/histidine kinase"/>
    <property type="match status" value="1"/>
</dbReference>
<evidence type="ECO:0000256" key="4">
    <source>
        <dbReference type="ARBA" id="ARBA00022553"/>
    </source>
</evidence>
<evidence type="ECO:0000256" key="7">
    <source>
        <dbReference type="ARBA" id="ARBA00022777"/>
    </source>
</evidence>
<keyword evidence="7 13" id="KW-0418">Kinase</keyword>
<comment type="catalytic activity">
    <reaction evidence="1">
        <text>ATP + protein L-histidine = ADP + protein N-phospho-L-histidine.</text>
        <dbReference type="EC" id="2.7.13.3"/>
    </reaction>
</comment>
<dbReference type="InterPro" id="IPR003660">
    <property type="entry name" value="HAMP_dom"/>
</dbReference>
<evidence type="ECO:0000259" key="12">
    <source>
        <dbReference type="PROSITE" id="PS50885"/>
    </source>
</evidence>
<dbReference type="Gene3D" id="1.20.5.1930">
    <property type="match status" value="1"/>
</dbReference>
<keyword evidence="9" id="KW-0902">Two-component regulatory system</keyword>
<dbReference type="PANTHER" id="PTHR24421:SF10">
    <property type="entry name" value="NITRATE_NITRITE SENSOR PROTEIN NARQ"/>
    <property type="match status" value="1"/>
</dbReference>
<evidence type="ECO:0000256" key="5">
    <source>
        <dbReference type="ARBA" id="ARBA00022679"/>
    </source>
</evidence>
<dbReference type="GO" id="GO:0016301">
    <property type="term" value="F:kinase activity"/>
    <property type="evidence" value="ECO:0007669"/>
    <property type="project" value="UniProtKB-KW"/>
</dbReference>
<dbReference type="CDD" id="cd06225">
    <property type="entry name" value="HAMP"/>
    <property type="match status" value="1"/>
</dbReference>
<dbReference type="Gene3D" id="6.10.340.10">
    <property type="match status" value="1"/>
</dbReference>
<keyword evidence="14" id="KW-1185">Reference proteome</keyword>
<comment type="caution">
    <text evidence="13">The sequence shown here is derived from an EMBL/GenBank/DDBJ whole genome shotgun (WGS) entry which is preliminary data.</text>
</comment>
<evidence type="ECO:0000256" key="9">
    <source>
        <dbReference type="ARBA" id="ARBA00023012"/>
    </source>
</evidence>
<dbReference type="Pfam" id="PF07730">
    <property type="entry name" value="HisKA_3"/>
    <property type="match status" value="1"/>
</dbReference>
<dbReference type="SMART" id="SM00304">
    <property type="entry name" value="HAMP"/>
    <property type="match status" value="1"/>
</dbReference>
<sequence length="481" mass="52200">MPQSSPPSHPVPGDAPGTSAGTPPAGGRRSTLRARVSRVLTGLLLLVIAIATAGWMHETRRAIHEEINAASRVAEQWVNVLVAETLRDRVQGPERLMAYLTAVGRLRANRLEVLDTDGRPIYVSPEPTYKAGRFAPGWFARRLTPDVPTHIFDAGDRQIVLRPDASRAVLDAWDYFTAGLGWAFAAMLLIGLAVRLALDRALAPLAQINAALSRGAAGLFDTRLPSYGAAELDRLADSYNRLADHLDRSRALNVRLEEDQAFARALQLRLEEERRFIARELHDELGQGITAVRAIAGAMMQRCEQLPQLHGSAQAILAMTDQMQDGVRAILHRLRSTAAGAAPDQVLRDYCTLWSGLHPEVGLDCRIEAPAWPVDETTSLAVLRLLQESLTNIARHARATRAEVVFGSEGDALVLRVSDNGRGLAAGHGMHDRFGIAGMRERVAALDGTLAIDTPAEGGLCVSARLPKRGNEPELQHGPDT</sequence>
<evidence type="ECO:0000256" key="6">
    <source>
        <dbReference type="ARBA" id="ARBA00022741"/>
    </source>
</evidence>
<dbReference type="InterPro" id="IPR036890">
    <property type="entry name" value="HATPase_C_sf"/>
</dbReference>